<dbReference type="SUPFAM" id="SSF47413">
    <property type="entry name" value="lambda repressor-like DNA-binding domains"/>
    <property type="match status" value="1"/>
</dbReference>
<dbReference type="GO" id="GO:0003677">
    <property type="term" value="F:DNA binding"/>
    <property type="evidence" value="ECO:0007669"/>
    <property type="project" value="InterPro"/>
</dbReference>
<dbReference type="InterPro" id="IPR031856">
    <property type="entry name" value="YdaS_toxin-like"/>
</dbReference>
<dbReference type="Gene3D" id="1.10.260.40">
    <property type="entry name" value="lambda repressor-like DNA-binding domains"/>
    <property type="match status" value="1"/>
</dbReference>
<reference evidence="1" key="1">
    <citation type="submission" date="2019-07" db="EMBL/GenBank/DDBJ databases">
        <authorList>
            <person name="Ashton P.M."/>
            <person name="Dallman T."/>
            <person name="Nair S."/>
            <person name="De Pinna E."/>
            <person name="Peters T."/>
            <person name="Grant K."/>
        </authorList>
    </citation>
    <scope>NUCLEOTIDE SEQUENCE</scope>
    <source>
        <strain evidence="1">646013</strain>
    </source>
</reference>
<dbReference type="InterPro" id="IPR010982">
    <property type="entry name" value="Lambda_DNA-bd_dom_sf"/>
</dbReference>
<evidence type="ECO:0000313" key="1">
    <source>
        <dbReference type="EMBL" id="ECC1608955.1"/>
    </source>
</evidence>
<proteinExistence type="predicted"/>
<dbReference type="CDD" id="cd00093">
    <property type="entry name" value="HTH_XRE"/>
    <property type="match status" value="1"/>
</dbReference>
<gene>
    <name evidence="1" type="ORF">FNI14_23905</name>
</gene>
<organism evidence="1">
    <name type="scientific">Salmonella enterica subsp. salamae</name>
    <dbReference type="NCBI Taxonomy" id="59202"/>
    <lineage>
        <taxon>Bacteria</taxon>
        <taxon>Pseudomonadati</taxon>
        <taxon>Pseudomonadota</taxon>
        <taxon>Gammaproteobacteria</taxon>
        <taxon>Enterobacterales</taxon>
        <taxon>Enterobacteriaceae</taxon>
        <taxon>Salmonella</taxon>
    </lineage>
</organism>
<dbReference type="EMBL" id="AAIAJV010000045">
    <property type="protein sequence ID" value="ECC1608955.1"/>
    <property type="molecule type" value="Genomic_DNA"/>
</dbReference>
<protein>
    <submittedName>
        <fullName evidence="1">Helix-turn-helix domain-containing protein</fullName>
    </submittedName>
</protein>
<dbReference type="AlphaFoldDB" id="A0A5Y1WLS6"/>
<dbReference type="InterPro" id="IPR001387">
    <property type="entry name" value="Cro/C1-type_HTH"/>
</dbReference>
<name>A0A5Y1WLS6_SALER</name>
<accession>A0A5Y1WLS6</accession>
<comment type="caution">
    <text evidence="1">The sequence shown here is derived from an EMBL/GenBank/DDBJ whole genome shotgun (WGS) entry which is preliminary data.</text>
</comment>
<sequence>MKKENPALKHACESIGGQASMSRCLGVTPPTINQWIKGVRQIPAERCPEIEKATNGVVTCEELRPDVDWSYLRGTVTQANHQDTDAA</sequence>
<dbReference type="Pfam" id="PF15943">
    <property type="entry name" value="YdaS_toxin"/>
    <property type="match status" value="1"/>
</dbReference>